<dbReference type="EMBL" id="CP054140">
    <property type="protein sequence ID" value="QQG65429.1"/>
    <property type="molecule type" value="Genomic_DNA"/>
</dbReference>
<comment type="similarity">
    <text evidence="3">Belongs to the CcmC/CycZ/HelC family.</text>
</comment>
<dbReference type="GO" id="GO:0005886">
    <property type="term" value="C:plasma membrane"/>
    <property type="evidence" value="ECO:0007669"/>
    <property type="project" value="TreeGrafter"/>
</dbReference>
<feature type="transmembrane region" description="Helical" evidence="10">
    <location>
        <begin position="130"/>
        <end position="152"/>
    </location>
</feature>
<keyword evidence="7 10" id="KW-1133">Transmembrane helix</keyword>
<evidence type="ECO:0000256" key="2">
    <source>
        <dbReference type="ARBA" id="ARBA00004141"/>
    </source>
</evidence>
<evidence type="ECO:0000256" key="9">
    <source>
        <dbReference type="ARBA" id="ARBA00023136"/>
    </source>
</evidence>
<evidence type="ECO:0000256" key="4">
    <source>
        <dbReference type="ARBA" id="ARBA00016463"/>
    </source>
</evidence>
<dbReference type="AlphaFoldDB" id="A0A7T5VCM7"/>
<comment type="function">
    <text evidence="1">Required for the export of heme to the periplasm for the biogenesis of c-type cytochromes.</text>
</comment>
<feature type="transmembrane region" description="Helical" evidence="10">
    <location>
        <begin position="6"/>
        <end position="25"/>
    </location>
</feature>
<proteinExistence type="inferred from homology"/>
<comment type="subcellular location">
    <subcellularLocation>
        <location evidence="2">Membrane</location>
        <topology evidence="2">Multi-pass membrane protein</topology>
    </subcellularLocation>
</comment>
<dbReference type="InterPro" id="IPR002541">
    <property type="entry name" value="Cyt_c_assembly"/>
</dbReference>
<evidence type="ECO:0000256" key="3">
    <source>
        <dbReference type="ARBA" id="ARBA00005840"/>
    </source>
</evidence>
<dbReference type="PANTHER" id="PTHR30071:SF1">
    <property type="entry name" value="CYTOCHROME B_B6 PROTEIN-RELATED"/>
    <property type="match status" value="1"/>
</dbReference>
<evidence type="ECO:0000256" key="5">
    <source>
        <dbReference type="ARBA" id="ARBA00022692"/>
    </source>
</evidence>
<dbReference type="InterPro" id="IPR045062">
    <property type="entry name" value="Cyt_c_biogenesis_CcsA/CcmC"/>
</dbReference>
<keyword evidence="5 10" id="KW-0812">Transmembrane</keyword>
<evidence type="ECO:0000313" key="12">
    <source>
        <dbReference type="EMBL" id="QQG65429.1"/>
    </source>
</evidence>
<evidence type="ECO:0000256" key="10">
    <source>
        <dbReference type="SAM" id="Phobius"/>
    </source>
</evidence>
<dbReference type="InterPro" id="IPR003557">
    <property type="entry name" value="Cyt_c_biogenesis_CcmC"/>
</dbReference>
<dbReference type="NCBIfam" id="TIGR03144">
    <property type="entry name" value="cytochr_II_ccsB"/>
    <property type="match status" value="1"/>
</dbReference>
<dbReference type="KEGG" id="dog:HP555_05890"/>
<accession>A0A7T5VCM7</accession>
<dbReference type="PRINTS" id="PR01386">
    <property type="entry name" value="CCMCBIOGNSIS"/>
</dbReference>
<evidence type="ECO:0000256" key="8">
    <source>
        <dbReference type="ARBA" id="ARBA00023078"/>
    </source>
</evidence>
<dbReference type="Proteomes" id="UP000596092">
    <property type="component" value="Chromosome"/>
</dbReference>
<keyword evidence="6" id="KW-0201">Cytochrome c-type biogenesis</keyword>
<evidence type="ECO:0000259" key="11">
    <source>
        <dbReference type="Pfam" id="PF01578"/>
    </source>
</evidence>
<dbReference type="GO" id="GO:0017004">
    <property type="term" value="P:cytochrome complex assembly"/>
    <property type="evidence" value="ECO:0007669"/>
    <property type="project" value="UniProtKB-KW"/>
</dbReference>
<evidence type="ECO:0000256" key="1">
    <source>
        <dbReference type="ARBA" id="ARBA00002442"/>
    </source>
</evidence>
<organism evidence="12 13">
    <name type="scientific">Desulfobulbus oligotrophicus</name>
    <dbReference type="NCBI Taxonomy" id="1909699"/>
    <lineage>
        <taxon>Bacteria</taxon>
        <taxon>Pseudomonadati</taxon>
        <taxon>Thermodesulfobacteriota</taxon>
        <taxon>Desulfobulbia</taxon>
        <taxon>Desulfobulbales</taxon>
        <taxon>Desulfobulbaceae</taxon>
        <taxon>Desulfobulbus</taxon>
    </lineage>
</organism>
<reference evidence="12 13" key="1">
    <citation type="submission" date="2020-05" db="EMBL/GenBank/DDBJ databases">
        <title>Complete genome of Desulfobulbus oligotrophicus.</title>
        <authorList>
            <person name="Podar M."/>
        </authorList>
    </citation>
    <scope>NUCLEOTIDE SEQUENCE [LARGE SCALE GENOMIC DNA]</scope>
    <source>
        <strain evidence="12 13">Prop6</strain>
    </source>
</reference>
<dbReference type="GO" id="GO:0015232">
    <property type="term" value="F:heme transmembrane transporter activity"/>
    <property type="evidence" value="ECO:0007669"/>
    <property type="project" value="InterPro"/>
</dbReference>
<sequence length="272" mass="31138">MSFLLFQGSVAVYICSTAAYIVFFLTRKTHIRRISRLIFIVAFLLHTANIIARAVETGHTPIVSHHETITFFSWSVACCYLSFRWRYTVKNLGVFISTLVLALMLVAAFSSRTVISLPPMMQSWWLPIHASVTLFADGFLAIACIGGIMYLLQERELKQKRFGLFYSRLPSLESLDKLNHHCLSIGFPLYTLGLITGSLWAKQAWGAYWHWDPKETWSLVTWFLYAATIHQRFTVGWRGRRVAILSIIAFLSVLFTLWGISFLLEGIHTYVA</sequence>
<keyword evidence="8" id="KW-0793">Thylakoid</keyword>
<dbReference type="Pfam" id="PF01578">
    <property type="entry name" value="Cytochrom_C_asm"/>
    <property type="match status" value="1"/>
</dbReference>
<keyword evidence="13" id="KW-1185">Reference proteome</keyword>
<dbReference type="InterPro" id="IPR017562">
    <property type="entry name" value="Cyt_c_biogenesis_CcsA"/>
</dbReference>
<evidence type="ECO:0000256" key="7">
    <source>
        <dbReference type="ARBA" id="ARBA00022989"/>
    </source>
</evidence>
<evidence type="ECO:0000256" key="6">
    <source>
        <dbReference type="ARBA" id="ARBA00022748"/>
    </source>
</evidence>
<evidence type="ECO:0000313" key="13">
    <source>
        <dbReference type="Proteomes" id="UP000596092"/>
    </source>
</evidence>
<protein>
    <recommendedName>
        <fullName evidence="4">Heme exporter protein C</fullName>
    </recommendedName>
</protein>
<feature type="domain" description="Cytochrome c assembly protein" evidence="11">
    <location>
        <begin position="64"/>
        <end position="268"/>
    </location>
</feature>
<feature type="transmembrane region" description="Helical" evidence="10">
    <location>
        <begin position="242"/>
        <end position="264"/>
    </location>
</feature>
<keyword evidence="9 10" id="KW-0472">Membrane</keyword>
<feature type="transmembrane region" description="Helical" evidence="10">
    <location>
        <begin position="92"/>
        <end position="110"/>
    </location>
</feature>
<name>A0A7T5VCM7_9BACT</name>
<dbReference type="RefSeq" id="WP_199264250.1">
    <property type="nucleotide sequence ID" value="NZ_CP054140.1"/>
</dbReference>
<dbReference type="GO" id="GO:0020037">
    <property type="term" value="F:heme binding"/>
    <property type="evidence" value="ECO:0007669"/>
    <property type="project" value="InterPro"/>
</dbReference>
<gene>
    <name evidence="12" type="primary">ccsB</name>
    <name evidence="12" type="ORF">HP555_05890</name>
</gene>
<dbReference type="PANTHER" id="PTHR30071">
    <property type="entry name" value="HEME EXPORTER PROTEIN C"/>
    <property type="match status" value="1"/>
</dbReference>